<keyword evidence="4" id="KW-1185">Reference proteome</keyword>
<organism evidence="3 4">
    <name type="scientific">Aspergillus pseudoviridinutans</name>
    <dbReference type="NCBI Taxonomy" id="1517512"/>
    <lineage>
        <taxon>Eukaryota</taxon>
        <taxon>Fungi</taxon>
        <taxon>Dikarya</taxon>
        <taxon>Ascomycota</taxon>
        <taxon>Pezizomycotina</taxon>
        <taxon>Eurotiomycetes</taxon>
        <taxon>Eurotiomycetidae</taxon>
        <taxon>Eurotiales</taxon>
        <taxon>Aspergillaceae</taxon>
        <taxon>Aspergillus</taxon>
        <taxon>Aspergillus subgen. Fumigati</taxon>
    </lineage>
</organism>
<evidence type="ECO:0000256" key="2">
    <source>
        <dbReference type="SAM" id="Phobius"/>
    </source>
</evidence>
<evidence type="ECO:0000313" key="3">
    <source>
        <dbReference type="EMBL" id="GIJ91940.1"/>
    </source>
</evidence>
<dbReference type="EMBL" id="BHVY01000009">
    <property type="protein sequence ID" value="GIJ91940.1"/>
    <property type="molecule type" value="Genomic_DNA"/>
</dbReference>
<keyword evidence="2" id="KW-0472">Membrane</keyword>
<evidence type="ECO:0000256" key="1">
    <source>
        <dbReference type="SAM" id="MobiDB-lite"/>
    </source>
</evidence>
<protein>
    <recommendedName>
        <fullName evidence="5">Mid2 domain-containing protein</fullName>
    </recommendedName>
</protein>
<keyword evidence="2" id="KW-0812">Transmembrane</keyword>
<dbReference type="Proteomes" id="UP001043456">
    <property type="component" value="Unassembled WGS sequence"/>
</dbReference>
<sequence>MDGPACNCTTRVNTQHIADFLPEYSELVGSSVALNTTIATSSLLTPLGATRTPATTTATTTATSSSALGASGTGTTSLATTLGAMHPSTSTTSSVLPTQTAGSTSSDSLKFGLGIGIPLAALAIVLVVVFLIMQRRWKKRQVLTEMKRTSQHVFYPQPYPERPRPPPAYVKTNPNAELRQTHIFEAPGDEGMRI</sequence>
<evidence type="ECO:0008006" key="5">
    <source>
        <dbReference type="Google" id="ProtNLM"/>
    </source>
</evidence>
<dbReference type="RefSeq" id="XP_043162686.1">
    <property type="nucleotide sequence ID" value="XM_043306751.1"/>
</dbReference>
<dbReference type="GeneID" id="67009525"/>
<name>A0A9P3BIK6_9EURO</name>
<dbReference type="AlphaFoldDB" id="A0A9P3BIK6"/>
<dbReference type="OrthoDB" id="5215637at2759"/>
<feature type="transmembrane region" description="Helical" evidence="2">
    <location>
        <begin position="111"/>
        <end position="133"/>
    </location>
</feature>
<proteinExistence type="predicted"/>
<accession>A0A9P3BIK6</accession>
<evidence type="ECO:0000313" key="4">
    <source>
        <dbReference type="Proteomes" id="UP001043456"/>
    </source>
</evidence>
<keyword evidence="2" id="KW-1133">Transmembrane helix</keyword>
<gene>
    <name evidence="3" type="ORF">Asppvi_010915</name>
</gene>
<reference evidence="3 4" key="1">
    <citation type="submission" date="2018-10" db="EMBL/GenBank/DDBJ databases">
        <title>Pan-genome distribution and transcriptional activeness of fungal secondary metabolism genes in Aspergillus section Fumigati.</title>
        <authorList>
            <person name="Takahashi H."/>
            <person name="Umemura M."/>
            <person name="Ninomiya A."/>
            <person name="Kusuya Y."/>
            <person name="Urayama S."/>
            <person name="Shimizu M."/>
            <person name="Watanabe A."/>
            <person name="Kamei K."/>
            <person name="Yaguchi T."/>
            <person name="Hagiwara D."/>
        </authorList>
    </citation>
    <scope>NUCLEOTIDE SEQUENCE [LARGE SCALE GENOMIC DNA]</scope>
    <source>
        <strain evidence="3 4">IFM 55266</strain>
    </source>
</reference>
<feature type="region of interest" description="Disordered" evidence="1">
    <location>
        <begin position="49"/>
        <end position="72"/>
    </location>
</feature>
<comment type="caution">
    <text evidence="3">The sequence shown here is derived from an EMBL/GenBank/DDBJ whole genome shotgun (WGS) entry which is preliminary data.</text>
</comment>